<feature type="compositionally biased region" description="Low complexity" evidence="1">
    <location>
        <begin position="109"/>
        <end position="120"/>
    </location>
</feature>
<keyword evidence="2" id="KW-0732">Signal</keyword>
<feature type="region of interest" description="Disordered" evidence="1">
    <location>
        <begin position="811"/>
        <end position="846"/>
    </location>
</feature>
<accession>A0A023EX36</accession>
<feature type="compositionally biased region" description="Low complexity" evidence="1">
    <location>
        <begin position="827"/>
        <end position="839"/>
    </location>
</feature>
<feature type="region of interest" description="Disordered" evidence="1">
    <location>
        <begin position="478"/>
        <end position="505"/>
    </location>
</feature>
<feature type="region of interest" description="Disordered" evidence="1">
    <location>
        <begin position="577"/>
        <end position="602"/>
    </location>
</feature>
<dbReference type="AlphaFoldDB" id="A0A023EX36"/>
<dbReference type="VEuPathDB" id="VectorBase:AALFPA_048011"/>
<feature type="signal peptide" evidence="2">
    <location>
        <begin position="1"/>
        <end position="23"/>
    </location>
</feature>
<feature type="region of interest" description="Disordered" evidence="1">
    <location>
        <begin position="103"/>
        <end position="134"/>
    </location>
</feature>
<dbReference type="VEuPathDB" id="VectorBase:AALC636_024586"/>
<feature type="chain" id="PRO_5001514479" evidence="2">
    <location>
        <begin position="24"/>
        <end position="904"/>
    </location>
</feature>
<feature type="compositionally biased region" description="Low complexity" evidence="1">
    <location>
        <begin position="307"/>
        <end position="318"/>
    </location>
</feature>
<evidence type="ECO:0000313" key="3">
    <source>
        <dbReference type="EMBL" id="JAC13441.1"/>
    </source>
</evidence>
<reference evidence="3" key="1">
    <citation type="journal article" date="2014" name="PLoS Negl. Trop. Dis.">
        <title>Identification and characterization of seminal fluid proteins in the Asian tiger mosquito, Aedes albopictus.</title>
        <authorList>
            <person name="Boes K.E."/>
            <person name="Ribeiro J.M."/>
            <person name="Wong A."/>
            <person name="Harrington L.C."/>
            <person name="Wolfner M.F."/>
            <person name="Sirot L.K."/>
        </authorList>
    </citation>
    <scope>NUCLEOTIDE SEQUENCE</scope>
    <source>
        <tissue evidence="3">Reproductive organs</tissue>
    </source>
</reference>
<feature type="compositionally biased region" description="Polar residues" evidence="1">
    <location>
        <begin position="482"/>
        <end position="491"/>
    </location>
</feature>
<proteinExistence type="evidence at transcript level"/>
<feature type="non-terminal residue" evidence="3">
    <location>
        <position position="1"/>
    </location>
</feature>
<protein>
    <submittedName>
        <fullName evidence="3">Uncharacterized protein</fullName>
    </submittedName>
</protein>
<evidence type="ECO:0000256" key="2">
    <source>
        <dbReference type="SAM" id="SignalP"/>
    </source>
</evidence>
<organism evidence="3">
    <name type="scientific">Aedes albopictus</name>
    <name type="common">Asian tiger mosquito</name>
    <name type="synonym">Stegomyia albopicta</name>
    <dbReference type="NCBI Taxonomy" id="7160"/>
    <lineage>
        <taxon>Eukaryota</taxon>
        <taxon>Metazoa</taxon>
        <taxon>Ecdysozoa</taxon>
        <taxon>Arthropoda</taxon>
        <taxon>Hexapoda</taxon>
        <taxon>Insecta</taxon>
        <taxon>Pterygota</taxon>
        <taxon>Neoptera</taxon>
        <taxon>Endopterygota</taxon>
        <taxon>Diptera</taxon>
        <taxon>Nematocera</taxon>
        <taxon>Culicoidea</taxon>
        <taxon>Culicidae</taxon>
        <taxon>Culicinae</taxon>
        <taxon>Aedini</taxon>
        <taxon>Aedes</taxon>
        <taxon>Stegomyia</taxon>
    </lineage>
</organism>
<feature type="compositionally biased region" description="Polar residues" evidence="1">
    <location>
        <begin position="811"/>
        <end position="826"/>
    </location>
</feature>
<feature type="compositionally biased region" description="Basic and acidic residues" evidence="1">
    <location>
        <begin position="121"/>
        <end position="130"/>
    </location>
</feature>
<feature type="region of interest" description="Disordered" evidence="1">
    <location>
        <begin position="271"/>
        <end position="348"/>
    </location>
</feature>
<feature type="compositionally biased region" description="Pro residues" evidence="1">
    <location>
        <begin position="319"/>
        <end position="332"/>
    </location>
</feature>
<sequence length="904" mass="102372">EKMRMLLTLILLHLATCLSKATTQNIVQSSSSIISAKLPSRRNHGRTIERLIGGHVLFNREVYRNLRNVNIRKTNSNNTNLDPFSRDKNINLTENNDIDDGLLLTASAGNGNSGKEGSNSTKKEESKKTLSDQVAEGKYGLIHKELFSTTPKRPGVLSYKSNSEVPKDDARNYGGLKDEEIWLAEDHLLVLKGGSVNKNNNKPKWKPIDDYDAPTRQVKLPLNPKVPPPFPVQLTDDGPIQFIGNNKLPVYNPFTNQTVFLFSNERVPDIKADDLNKKNPPPWNGKDGPPSQFNGYQYPPPAPLPLGKPNQTFSNPFLNLPPLPPFPLPPPSGSFDEQNSTDIDEDDPSLYYPPPYSFEYKSNYTNPVSPGPLVPGIILPPPPNFFAPLDEDQKPVKTPLDVLNKINDIKLRERLKNTTSSPLATTTIRNEPTTTTAKPVKVKPIRIETPNYKIEIEKVNVKKFPENNETTILRTVRPPSKVSHTTTTIASPTKKRNKAKPPSATRTQLHKVNVPISPPLISLSPDNIKGNPIYFEYFDARTPTLQPFEDFSITTPLPYLTTLTDINYDSHYQTTTAGPLLNQPAVKQKRPPSKTYLPTKNKDLTYDTPDVEAYRYKTMQEFNREIETIRQTLRLYEHSVPIINNLRTPKARPIYDFSFDLRAPLSSPVQSYPFSHQHVPSQPLKSDFRPTALPFNQNFYAQHTANIQPIPSRPLQSYDKPDLQHNNYNYRDHSVNVDITSANPHSGYSSFTTARPVYYDQPNWYSIEKVRVHEIPKPLIYNNGASGYNPKLYLPSKFTYQTNAPSKTVLNQSSNQQYDNNGTRQPSSSSRQKGKYSSRNQQQRNEGYLDKDILINYKHPLPAVNPDSELLPYNGRNTKPIIQYHLPGDKAHVYFITPQELKYP</sequence>
<dbReference type="EMBL" id="GAPW01000157">
    <property type="protein sequence ID" value="JAC13441.1"/>
    <property type="molecule type" value="mRNA"/>
</dbReference>
<name>A0A023EX36_AEDAL</name>
<evidence type="ECO:0000256" key="1">
    <source>
        <dbReference type="SAM" id="MobiDB-lite"/>
    </source>
</evidence>